<dbReference type="Proteomes" id="UP000255417">
    <property type="component" value="Unassembled WGS sequence"/>
</dbReference>
<dbReference type="InterPro" id="IPR019734">
    <property type="entry name" value="TPR_rpt"/>
</dbReference>
<feature type="transmembrane region" description="Helical" evidence="11">
    <location>
        <begin position="157"/>
        <end position="176"/>
    </location>
</feature>
<keyword evidence="11" id="KW-0812">Transmembrane</keyword>
<evidence type="ECO:0000256" key="4">
    <source>
        <dbReference type="ARBA" id="ARBA00022723"/>
    </source>
</evidence>
<dbReference type="FunFam" id="1.10.8.640:FF:000001">
    <property type="entry name" value="Cytochrome c-type biogenesis protein"/>
    <property type="match status" value="1"/>
</dbReference>
<evidence type="ECO:0000256" key="10">
    <source>
        <dbReference type="PROSITE-ProRule" id="PRU00339"/>
    </source>
</evidence>
<evidence type="ECO:0000259" key="13">
    <source>
        <dbReference type="Pfam" id="PF23914"/>
    </source>
</evidence>
<dbReference type="NCBIfam" id="TIGR03147">
    <property type="entry name" value="cyt_nit_nrfF"/>
    <property type="match status" value="1"/>
</dbReference>
<dbReference type="EMBL" id="UGTA01000001">
    <property type="protein sequence ID" value="SUB58335.1"/>
    <property type="molecule type" value="Genomic_DNA"/>
</dbReference>
<evidence type="ECO:0000313" key="15">
    <source>
        <dbReference type="Proteomes" id="UP000255417"/>
    </source>
</evidence>
<keyword evidence="3 11" id="KW-0349">Heme</keyword>
<evidence type="ECO:0000256" key="9">
    <source>
        <dbReference type="ARBA" id="ARBA00023004"/>
    </source>
</evidence>
<dbReference type="RefSeq" id="WP_115314862.1">
    <property type="nucleotide sequence ID" value="NZ_LWIF01000001.1"/>
</dbReference>
<evidence type="ECO:0000259" key="12">
    <source>
        <dbReference type="Pfam" id="PF03918"/>
    </source>
</evidence>
<proteinExistence type="inferred from homology"/>
<dbReference type="PROSITE" id="PS50005">
    <property type="entry name" value="TPR"/>
    <property type="match status" value="1"/>
</dbReference>
<dbReference type="GO" id="GO:0046872">
    <property type="term" value="F:metal ion binding"/>
    <property type="evidence" value="ECO:0007669"/>
    <property type="project" value="UniProtKB-KW"/>
</dbReference>
<organism evidence="14 15">
    <name type="scientific">Phocoenobacter uteri</name>
    <dbReference type="NCBI Taxonomy" id="146806"/>
    <lineage>
        <taxon>Bacteria</taxon>
        <taxon>Pseudomonadati</taxon>
        <taxon>Pseudomonadota</taxon>
        <taxon>Gammaproteobacteria</taxon>
        <taxon>Pasteurellales</taxon>
        <taxon>Pasteurellaceae</taxon>
        <taxon>Phocoenobacter</taxon>
    </lineage>
</organism>
<protein>
    <recommendedName>
        <fullName evidence="11">Formate-dependent nitrite reductase complex subunit</fullName>
    </recommendedName>
</protein>
<keyword evidence="6" id="KW-0677">Repeat</keyword>
<comment type="subcellular location">
    <subcellularLocation>
        <location evidence="1">Periplasm</location>
    </subcellularLocation>
</comment>
<gene>
    <name evidence="14" type="primary">ccmH_3</name>
    <name evidence="14" type="ORF">NCTC12872_00297</name>
</gene>
<evidence type="ECO:0000256" key="8">
    <source>
        <dbReference type="ARBA" id="ARBA00022803"/>
    </source>
</evidence>
<dbReference type="InterPro" id="IPR011990">
    <property type="entry name" value="TPR-like_helical_dom_sf"/>
</dbReference>
<dbReference type="Pfam" id="PF23914">
    <property type="entry name" value="TPR_CcmH_CycH"/>
    <property type="match status" value="1"/>
</dbReference>
<dbReference type="CDD" id="cd16378">
    <property type="entry name" value="CcmH_N"/>
    <property type="match status" value="1"/>
</dbReference>
<dbReference type="SUPFAM" id="SSF48452">
    <property type="entry name" value="TPR-like"/>
    <property type="match status" value="1"/>
</dbReference>
<accession>A0A379C9A9</accession>
<dbReference type="GO" id="GO:0005886">
    <property type="term" value="C:plasma membrane"/>
    <property type="evidence" value="ECO:0007669"/>
    <property type="project" value="TreeGrafter"/>
</dbReference>
<dbReference type="GO" id="GO:0017004">
    <property type="term" value="P:cytochrome complex assembly"/>
    <property type="evidence" value="ECO:0007669"/>
    <property type="project" value="UniProtKB-ARBA"/>
</dbReference>
<keyword evidence="8 10" id="KW-0802">TPR repeat</keyword>
<evidence type="ECO:0000256" key="3">
    <source>
        <dbReference type="ARBA" id="ARBA00022617"/>
    </source>
</evidence>
<evidence type="ECO:0000256" key="7">
    <source>
        <dbReference type="ARBA" id="ARBA00022764"/>
    </source>
</evidence>
<dbReference type="PANTHER" id="PTHR47870">
    <property type="entry name" value="CYTOCHROME C-TYPE BIOGENESIS PROTEIN CCMH"/>
    <property type="match status" value="1"/>
</dbReference>
<keyword evidence="11" id="KW-0472">Membrane</keyword>
<dbReference type="Gene3D" id="1.25.40.10">
    <property type="entry name" value="Tetratricopeptide repeat domain"/>
    <property type="match status" value="1"/>
</dbReference>
<keyword evidence="5 11" id="KW-0732">Signal</keyword>
<feature type="signal peptide" evidence="11">
    <location>
        <begin position="1"/>
        <end position="18"/>
    </location>
</feature>
<dbReference type="InterPro" id="IPR056413">
    <property type="entry name" value="TPR_CcmH_CycH"/>
</dbReference>
<evidence type="ECO:0000256" key="2">
    <source>
        <dbReference type="ARBA" id="ARBA00010342"/>
    </source>
</evidence>
<comment type="similarity">
    <text evidence="2 11">Belongs to the CcmH/CycL/Ccl2/NrfF family.</text>
</comment>
<evidence type="ECO:0000256" key="11">
    <source>
        <dbReference type="RuleBase" id="RU364112"/>
    </source>
</evidence>
<evidence type="ECO:0000313" key="14">
    <source>
        <dbReference type="EMBL" id="SUB58335.1"/>
    </source>
</evidence>
<keyword evidence="9 11" id="KW-0408">Iron</keyword>
<evidence type="ECO:0000256" key="6">
    <source>
        <dbReference type="ARBA" id="ARBA00022737"/>
    </source>
</evidence>
<dbReference type="Pfam" id="PF03918">
    <property type="entry name" value="CcmH"/>
    <property type="match status" value="1"/>
</dbReference>
<keyword evidence="4 11" id="KW-0479">Metal-binding</keyword>
<dbReference type="PANTHER" id="PTHR47870:SF2">
    <property type="entry name" value="FORMATE-DEPENDENT NITRITE REDUCTASE COMPLEX SUBUNIT NRFF"/>
    <property type="match status" value="1"/>
</dbReference>
<dbReference type="GO" id="GO:0042597">
    <property type="term" value="C:periplasmic space"/>
    <property type="evidence" value="ECO:0007669"/>
    <property type="project" value="UniProtKB-SubCell"/>
</dbReference>
<evidence type="ECO:0000256" key="1">
    <source>
        <dbReference type="ARBA" id="ARBA00004418"/>
    </source>
</evidence>
<dbReference type="OrthoDB" id="9776053at2"/>
<keyword evidence="11" id="KW-1133">Transmembrane helix</keyword>
<dbReference type="InterPro" id="IPR017565">
    <property type="entry name" value="For-dep_Cytc_NO2Rdtase_NrfF"/>
</dbReference>
<name>A0A379C9A9_9PAST</name>
<feature type="repeat" description="TPR" evidence="10">
    <location>
        <begin position="225"/>
        <end position="258"/>
    </location>
</feature>
<feature type="transmembrane region" description="Helical" evidence="11">
    <location>
        <begin position="103"/>
        <end position="122"/>
    </location>
</feature>
<dbReference type="AlphaFoldDB" id="A0A379C9A9"/>
<dbReference type="SMART" id="SM00028">
    <property type="entry name" value="TPR"/>
    <property type="match status" value="2"/>
</dbReference>
<sequence>MKKLFLIIAILLFQTSVAKMVDTFEFHSEQERARAVALAKSLRCPQCQNQNLVESNADIAYNLRIEVYNLVNQGKSDDEIIQIMTQRFGDFVLYKPPFKYTTLLLWGLPIALLLLAIGFLLFQVFRKSKQDITPTSPITTAQASLVTHLPSNKQGSLWVYMGLFCGIVLISSVLYFCLDRYNIAEQETDKFIQQKATLIRNTPLQTKQHYIKTIENALRQNPNDSQKWIELGQAYSSLNQFDDAMITYSYAEKLEGTKAYILGLMATTLYYKHHNKITPEVATLIEQALQLDPNELSSLSLLANDYFIKKDYPQALELWQKLLDSNHSNLDRKAVIERMKTAEFLLGKAR</sequence>
<reference evidence="14 15" key="1">
    <citation type="submission" date="2018-06" db="EMBL/GenBank/DDBJ databases">
        <authorList>
            <consortium name="Pathogen Informatics"/>
            <person name="Doyle S."/>
        </authorList>
    </citation>
    <scope>NUCLEOTIDE SEQUENCE [LARGE SCALE GENOMIC DNA]</scope>
    <source>
        <strain evidence="14 15">NCTC12872</strain>
    </source>
</reference>
<dbReference type="InterPro" id="IPR005616">
    <property type="entry name" value="CcmH/CycL/Ccl2/NrfF_N"/>
</dbReference>
<comment type="function">
    <text evidence="11">Possible subunit of a heme lyase.</text>
</comment>
<evidence type="ECO:0000256" key="5">
    <source>
        <dbReference type="ARBA" id="ARBA00022729"/>
    </source>
</evidence>
<dbReference type="InterPro" id="IPR051263">
    <property type="entry name" value="C-type_cytochrome_biogenesis"/>
</dbReference>
<keyword evidence="15" id="KW-1185">Reference proteome</keyword>
<feature type="chain" id="PRO_5016485427" description="Formate-dependent nitrite reductase complex subunit" evidence="11">
    <location>
        <begin position="19"/>
        <end position="350"/>
    </location>
</feature>
<feature type="domain" description="CcmH/CycL/Ccl2/NrfF N-terminal" evidence="12">
    <location>
        <begin position="8"/>
        <end position="133"/>
    </location>
</feature>
<dbReference type="Gene3D" id="1.10.8.640">
    <property type="entry name" value="Cytochrome C biogenesis protein"/>
    <property type="match status" value="1"/>
</dbReference>
<dbReference type="InterPro" id="IPR038297">
    <property type="entry name" value="CcmH/CycL/NrfF/Ccl2_sf"/>
</dbReference>
<keyword evidence="7" id="KW-0574">Periplasm</keyword>
<feature type="domain" description="Cytochrome c-type biogenesis protein H TPR" evidence="13">
    <location>
        <begin position="214"/>
        <end position="325"/>
    </location>
</feature>